<organism evidence="1 2">
    <name type="scientific">Patagioenas fasciata monilis</name>
    <dbReference type="NCBI Taxonomy" id="372326"/>
    <lineage>
        <taxon>Eukaryota</taxon>
        <taxon>Metazoa</taxon>
        <taxon>Chordata</taxon>
        <taxon>Craniata</taxon>
        <taxon>Vertebrata</taxon>
        <taxon>Euteleostomi</taxon>
        <taxon>Archelosauria</taxon>
        <taxon>Archosauria</taxon>
        <taxon>Dinosauria</taxon>
        <taxon>Saurischia</taxon>
        <taxon>Theropoda</taxon>
        <taxon>Coelurosauria</taxon>
        <taxon>Aves</taxon>
        <taxon>Neognathae</taxon>
        <taxon>Neoaves</taxon>
        <taxon>Columbimorphae</taxon>
        <taxon>Columbiformes</taxon>
        <taxon>Columbidae</taxon>
        <taxon>Patagioenas</taxon>
    </lineage>
</organism>
<accession>A0A1V4KGA2</accession>
<dbReference type="EMBL" id="LSYS01003169">
    <property type="protein sequence ID" value="OPJ83500.1"/>
    <property type="molecule type" value="Genomic_DNA"/>
</dbReference>
<evidence type="ECO:0000313" key="1">
    <source>
        <dbReference type="EMBL" id="OPJ83500.1"/>
    </source>
</evidence>
<dbReference type="Proteomes" id="UP000190648">
    <property type="component" value="Unassembled WGS sequence"/>
</dbReference>
<reference evidence="1 2" key="1">
    <citation type="submission" date="2016-02" db="EMBL/GenBank/DDBJ databases">
        <title>Band-tailed pigeon sequencing and assembly.</title>
        <authorList>
            <person name="Soares A.E."/>
            <person name="Novak B.J."/>
            <person name="Rice E.S."/>
            <person name="O'Connell B."/>
            <person name="Chang D."/>
            <person name="Weber S."/>
            <person name="Shapiro B."/>
        </authorList>
    </citation>
    <scope>NUCLEOTIDE SEQUENCE [LARGE SCALE GENOMIC DNA]</scope>
    <source>
        <strain evidence="1">BTP2013</strain>
        <tissue evidence="1">Blood</tissue>
    </source>
</reference>
<keyword evidence="2" id="KW-1185">Reference proteome</keyword>
<evidence type="ECO:0000313" key="2">
    <source>
        <dbReference type="Proteomes" id="UP000190648"/>
    </source>
</evidence>
<proteinExistence type="predicted"/>
<protein>
    <submittedName>
        <fullName evidence="1">Uncharacterized protein</fullName>
    </submittedName>
</protein>
<gene>
    <name evidence="1" type="ORF">AV530_006382</name>
</gene>
<dbReference type="AlphaFoldDB" id="A0A1V4KGA2"/>
<sequence length="153" mass="17153">MTEEQSDEEEQRLELEDVLLPLRALQQQKLSSSLLRIVDQMHRGPSGFLKEEHRCFAMAKDDRKMSKNGKVSRLGEAPAEVSTAGRMKQLPPGCCCRRRDDATFGMMMPGRCCLRDDAAFGMLLLPGQGRCHDPFSVLHHTREGVGLNILLSV</sequence>
<name>A0A1V4KGA2_PATFA</name>
<comment type="caution">
    <text evidence="1">The sequence shown here is derived from an EMBL/GenBank/DDBJ whole genome shotgun (WGS) entry which is preliminary data.</text>
</comment>